<dbReference type="Gene3D" id="3.40.800.20">
    <property type="entry name" value="Histone deacetylase domain"/>
    <property type="match status" value="1"/>
</dbReference>
<accession>A0A815VQL3</accession>
<dbReference type="InterPro" id="IPR013083">
    <property type="entry name" value="Znf_RING/FYVE/PHD"/>
</dbReference>
<dbReference type="Proteomes" id="UP000663832">
    <property type="component" value="Unassembled WGS sequence"/>
</dbReference>
<comment type="similarity">
    <text evidence="1">Belongs to the histone deacetylase family. HD type 2 subfamily.</text>
</comment>
<evidence type="ECO:0000313" key="7">
    <source>
        <dbReference type="Proteomes" id="UP000663832"/>
    </source>
</evidence>
<dbReference type="PROSITE" id="PS50271">
    <property type="entry name" value="ZF_UBP"/>
    <property type="match status" value="1"/>
</dbReference>
<dbReference type="EMBL" id="CAJNOM010000663">
    <property type="protein sequence ID" value="CAF1535991.1"/>
    <property type="molecule type" value="Genomic_DNA"/>
</dbReference>
<feature type="compositionally biased region" description="Low complexity" evidence="3">
    <location>
        <begin position="741"/>
        <end position="755"/>
    </location>
</feature>
<reference evidence="6" key="1">
    <citation type="submission" date="2021-02" db="EMBL/GenBank/DDBJ databases">
        <authorList>
            <person name="Nowell W R."/>
        </authorList>
    </citation>
    <scope>NUCLEOTIDE SEQUENCE</scope>
</reference>
<dbReference type="PROSITE" id="PS50157">
    <property type="entry name" value="ZINC_FINGER_C2H2_2"/>
    <property type="match status" value="1"/>
</dbReference>
<dbReference type="AlphaFoldDB" id="A0A815VQL3"/>
<dbReference type="Gene3D" id="3.30.160.60">
    <property type="entry name" value="Classic Zinc Finger"/>
    <property type="match status" value="1"/>
</dbReference>
<dbReference type="GO" id="GO:0000118">
    <property type="term" value="C:histone deacetylase complex"/>
    <property type="evidence" value="ECO:0007669"/>
    <property type="project" value="TreeGrafter"/>
</dbReference>
<dbReference type="PROSITE" id="PS00028">
    <property type="entry name" value="ZINC_FINGER_C2H2_1"/>
    <property type="match status" value="3"/>
</dbReference>
<feature type="region of interest" description="Disordered" evidence="3">
    <location>
        <begin position="555"/>
        <end position="574"/>
    </location>
</feature>
<dbReference type="SMART" id="SM00290">
    <property type="entry name" value="ZnF_UBP"/>
    <property type="match status" value="1"/>
</dbReference>
<evidence type="ECO:0000313" key="6">
    <source>
        <dbReference type="EMBL" id="CAF1535991.1"/>
    </source>
</evidence>
<dbReference type="InterPro" id="IPR023696">
    <property type="entry name" value="Ureohydrolase_dom_sf"/>
</dbReference>
<evidence type="ECO:0000259" key="4">
    <source>
        <dbReference type="PROSITE" id="PS50157"/>
    </source>
</evidence>
<dbReference type="InterPro" id="IPR023801">
    <property type="entry name" value="His_deacetylse_dom"/>
</dbReference>
<feature type="domain" description="UBP-type" evidence="5">
    <location>
        <begin position="32"/>
        <end position="139"/>
    </location>
</feature>
<feature type="region of interest" description="Disordered" evidence="3">
    <location>
        <begin position="740"/>
        <end position="773"/>
    </location>
</feature>
<dbReference type="SMART" id="SM00355">
    <property type="entry name" value="ZnF_C2H2"/>
    <property type="match status" value="4"/>
</dbReference>
<dbReference type="InterPro" id="IPR001607">
    <property type="entry name" value="Znf_UBP"/>
</dbReference>
<gene>
    <name evidence="6" type="ORF">QVE165_LOCUS45919</name>
</gene>
<dbReference type="InterPro" id="IPR013087">
    <property type="entry name" value="Znf_C2H2_type"/>
</dbReference>
<dbReference type="PANTHER" id="PTHR10625">
    <property type="entry name" value="HISTONE DEACETYLASE HDAC1-RELATED"/>
    <property type="match status" value="1"/>
</dbReference>
<feature type="domain" description="C2H2-type" evidence="4">
    <location>
        <begin position="811"/>
        <end position="841"/>
    </location>
</feature>
<keyword evidence="2" id="KW-0863">Zinc-finger</keyword>
<dbReference type="GO" id="GO:0008270">
    <property type="term" value="F:zinc ion binding"/>
    <property type="evidence" value="ECO:0007669"/>
    <property type="project" value="UniProtKB-KW"/>
</dbReference>
<dbReference type="OrthoDB" id="424012at2759"/>
<dbReference type="SUPFAM" id="SSF52768">
    <property type="entry name" value="Arginase/deacetylase"/>
    <property type="match status" value="2"/>
</dbReference>
<dbReference type="InterPro" id="IPR037138">
    <property type="entry name" value="His_deacetylse_dom_sf"/>
</dbReference>
<dbReference type="GO" id="GO:0040029">
    <property type="term" value="P:epigenetic regulation of gene expression"/>
    <property type="evidence" value="ECO:0007669"/>
    <property type="project" value="TreeGrafter"/>
</dbReference>
<keyword evidence="2" id="KW-0479">Metal-binding</keyword>
<dbReference type="GO" id="GO:0004407">
    <property type="term" value="F:histone deacetylase activity"/>
    <property type="evidence" value="ECO:0007669"/>
    <property type="project" value="TreeGrafter"/>
</dbReference>
<name>A0A815VQL3_9BILA</name>
<dbReference type="Pfam" id="PF00850">
    <property type="entry name" value="Hist_deacetyl"/>
    <property type="match status" value="2"/>
</dbReference>
<evidence type="ECO:0000256" key="3">
    <source>
        <dbReference type="SAM" id="MobiDB-lite"/>
    </source>
</evidence>
<evidence type="ECO:0000256" key="1">
    <source>
        <dbReference type="ARBA" id="ARBA00007738"/>
    </source>
</evidence>
<dbReference type="PANTHER" id="PTHR10625:SF38">
    <property type="entry name" value="HISTONE DEACETYLASE 6, ISOFORM G"/>
    <property type="match status" value="1"/>
</dbReference>
<sequence>MNFEAALNKSFDDDDDELTSDTDQGGIVILKQTCEHVQYIQLFDGLIDIKNAECIDCDSKTENWLCVSCGEMHCSRYINNHGEGHWIFTLLTDEKYNIGHCLTISLADLSVWCYSCKSYIKNIRLNPLINHIESIKFGLLSDNKNEYSSPQENILNNLVTNKPNQNPSTIIAIQDNFLLNDLQNTDLLSYCYAIKVRSASIEELVCLHSSNYVNMIVSAEKTHVDISSNQFSIQYNEKTFSDARCSAGITIDVIQNVLNDHINGFILSTSPGHRASNDHGNDTSIYNNIALAINSILIDKIELNTRKSSLALIDSNNHIHMEGATPIEDAICHMIHVLTPSATTTPAIINQRNSQISINTDKNNNKSQIERVLILDMTCEHGCGLQSIYYKSNQVFYISIHKENHQHRSSYHDCGKNQGLGYTMNIPLSSIDKINDKDYITIINELILPVIDEFKPELIIVCVDFQIQKLTTSCYAWIIEKLNTINNSKLVVALDGDLSNISSKSSYVQTVLSILIGKSSVINNDELKTNHTNINADKKSRNNHEYEIPLDLSVKSQQEQQQQPHPVFNPMNASTTTPFYDPSNLLFNSSALLYDLFLTNLNSYYQQQQQQQQQQHHQQQQRLKIELSTSKSTKQVTINSSRLMKDNSISKQESYACSCGEKYSNVAHLVSHLKITNHTAQLSSTHDEVAKLVRGQDIWLSRDTNPANQILKCLRCSLSFETLPDLTAHMMKTNHFTQLLPSSTTTSTPTTVITPSHHHSTSKQQQQQQISPTKLLPSPSLIRSTCLICSQQFVREVDLVDHIQHYHQIRYNCTTCGMYFENESLYKEHILKEMHHRNGKANRNRDYFLNQCKTLQKRSLILKSEQPKSRLVVDKEVELVIADLLDRIVKIEEESKQTTTTGNALSLLQNFVIKQTPSTIRQSDLNNNYDDENSNISSTSTVYHHEQISTNLSLKSHESPLVSLEKMLSYPTTTIQSLSSTINDNGTMSNLSNNSIMTTKKKKFDKYRLFAEKMLRSTLS</sequence>
<dbReference type="Pfam" id="PF02148">
    <property type="entry name" value="zf-UBP"/>
    <property type="match status" value="1"/>
</dbReference>
<dbReference type="Gene3D" id="3.30.40.10">
    <property type="entry name" value="Zinc/RING finger domain, C3HC4 (zinc finger)"/>
    <property type="match status" value="1"/>
</dbReference>
<proteinExistence type="inferred from homology"/>
<organism evidence="6 7">
    <name type="scientific">Adineta steineri</name>
    <dbReference type="NCBI Taxonomy" id="433720"/>
    <lineage>
        <taxon>Eukaryota</taxon>
        <taxon>Metazoa</taxon>
        <taxon>Spiralia</taxon>
        <taxon>Gnathifera</taxon>
        <taxon>Rotifera</taxon>
        <taxon>Eurotatoria</taxon>
        <taxon>Bdelloidea</taxon>
        <taxon>Adinetida</taxon>
        <taxon>Adinetidae</taxon>
        <taxon>Adineta</taxon>
    </lineage>
</organism>
<keyword evidence="7" id="KW-1185">Reference proteome</keyword>
<comment type="caution">
    <text evidence="6">The sequence shown here is derived from an EMBL/GenBank/DDBJ whole genome shotgun (WGS) entry which is preliminary data.</text>
</comment>
<keyword evidence="2" id="KW-0862">Zinc</keyword>
<evidence type="ECO:0000256" key="2">
    <source>
        <dbReference type="PROSITE-ProRule" id="PRU00502"/>
    </source>
</evidence>
<protein>
    <submittedName>
        <fullName evidence="6">Uncharacterized protein</fullName>
    </submittedName>
</protein>
<evidence type="ECO:0000259" key="5">
    <source>
        <dbReference type="PROSITE" id="PS50271"/>
    </source>
</evidence>
<dbReference type="SUPFAM" id="SSF57850">
    <property type="entry name" value="RING/U-box"/>
    <property type="match status" value="1"/>
</dbReference>